<dbReference type="OrthoDB" id="1145223at2"/>
<dbReference type="EMBL" id="LSFM01000018">
    <property type="protein sequence ID" value="OBY65604.1"/>
    <property type="molecule type" value="Genomic_DNA"/>
</dbReference>
<keyword evidence="1" id="KW-0732">Signal</keyword>
<evidence type="ECO:0000256" key="1">
    <source>
        <dbReference type="SAM" id="SignalP"/>
    </source>
</evidence>
<organism evidence="2 3">
    <name type="scientific">Polaribacter vadi</name>
    <dbReference type="NCBI Taxonomy" id="1774273"/>
    <lineage>
        <taxon>Bacteria</taxon>
        <taxon>Pseudomonadati</taxon>
        <taxon>Bacteroidota</taxon>
        <taxon>Flavobacteriia</taxon>
        <taxon>Flavobacteriales</taxon>
        <taxon>Flavobacteriaceae</taxon>
    </lineage>
</organism>
<dbReference type="RefSeq" id="WP_065318382.1">
    <property type="nucleotide sequence ID" value="NZ_CP017477.1"/>
</dbReference>
<dbReference type="AlphaFoldDB" id="A0A1B8U156"/>
<sequence length="260" mass="29332">MFFKIIIKFLIFLFCAICIQKSFAQEVRVINNKGTINTLVKNKYTTSNIEPIDPLEGDIWFDNTDSINIITKIYDKTSTSWLKINLKKLQDDDGDTSISIEKITDEDIIRFQTLGTERMLINSLGNVAIGNSNPYAQAILDLTNTQKFGFLLPTELKPIDILTPTDGMLMYSSQNKNAYLRAGNAWKPITFNSVTNELIFEGTGADSNFYYVSLIINNDWKVIKYNKSDVNVELEATISNNAGQTSQPTTLTECQALTYN</sequence>
<dbReference type="STRING" id="1774273.LPB03_00725"/>
<accession>A0A1B8U156</accession>
<feature type="signal peptide" evidence="1">
    <location>
        <begin position="1"/>
        <end position="24"/>
    </location>
</feature>
<comment type="caution">
    <text evidence="2">The sequence shown here is derived from an EMBL/GenBank/DDBJ whole genome shotgun (WGS) entry which is preliminary data.</text>
</comment>
<reference evidence="3" key="1">
    <citation type="submission" date="2016-02" db="EMBL/GenBank/DDBJ databases">
        <authorList>
            <person name="Shin S.-K."/>
            <person name="Yi H."/>
            <person name="Kim E."/>
        </authorList>
    </citation>
    <scope>NUCLEOTIDE SEQUENCE [LARGE SCALE GENOMIC DNA]</scope>
    <source>
        <strain evidence="3">LPB0003</strain>
    </source>
</reference>
<name>A0A1B8U156_9FLAO</name>
<gene>
    <name evidence="2" type="ORF">LPB3_04385</name>
</gene>
<dbReference type="KEGG" id="pob:LPB03_00725"/>
<protein>
    <submittedName>
        <fullName evidence="2">Uncharacterized protein</fullName>
    </submittedName>
</protein>
<evidence type="ECO:0000313" key="2">
    <source>
        <dbReference type="EMBL" id="OBY65604.1"/>
    </source>
</evidence>
<dbReference type="Proteomes" id="UP000092584">
    <property type="component" value="Unassembled WGS sequence"/>
</dbReference>
<feature type="chain" id="PRO_5008615924" evidence="1">
    <location>
        <begin position="25"/>
        <end position="260"/>
    </location>
</feature>
<keyword evidence="3" id="KW-1185">Reference proteome</keyword>
<proteinExistence type="predicted"/>
<evidence type="ECO:0000313" key="3">
    <source>
        <dbReference type="Proteomes" id="UP000092584"/>
    </source>
</evidence>